<organism evidence="2">
    <name type="scientific">Cuerna arida</name>
    <dbReference type="NCBI Taxonomy" id="1464854"/>
    <lineage>
        <taxon>Eukaryota</taxon>
        <taxon>Metazoa</taxon>
        <taxon>Ecdysozoa</taxon>
        <taxon>Arthropoda</taxon>
        <taxon>Hexapoda</taxon>
        <taxon>Insecta</taxon>
        <taxon>Pterygota</taxon>
        <taxon>Neoptera</taxon>
        <taxon>Paraneoptera</taxon>
        <taxon>Hemiptera</taxon>
        <taxon>Auchenorrhyncha</taxon>
        <taxon>Membracoidea</taxon>
        <taxon>Cicadellidae</taxon>
        <taxon>Cicadellinae</taxon>
        <taxon>Proconiini</taxon>
        <taxon>Cuerna</taxon>
    </lineage>
</organism>
<evidence type="ECO:0000256" key="1">
    <source>
        <dbReference type="SAM" id="MobiDB-lite"/>
    </source>
</evidence>
<dbReference type="EMBL" id="GECZ01007853">
    <property type="protein sequence ID" value="JAS61916.1"/>
    <property type="molecule type" value="Transcribed_RNA"/>
</dbReference>
<feature type="non-terminal residue" evidence="2">
    <location>
        <position position="1"/>
    </location>
</feature>
<reference evidence="2" key="1">
    <citation type="submission" date="2015-11" db="EMBL/GenBank/DDBJ databases">
        <title>De novo transcriptome assembly of four potential Pierce s Disease insect vectors from Arizona vineyards.</title>
        <authorList>
            <person name="Tassone E.E."/>
        </authorList>
    </citation>
    <scope>NUCLEOTIDE SEQUENCE</scope>
</reference>
<dbReference type="AlphaFoldDB" id="A0A1B6GHL0"/>
<evidence type="ECO:0000313" key="2">
    <source>
        <dbReference type="EMBL" id="JAS61916.1"/>
    </source>
</evidence>
<sequence>TSTLLYSRIMICVVTIPLFVLLLSGCFADFNVSEYIYWKKADISAWDQYFPSRALQTELLTNQAAVAVVNSLFNSLNSSLEKVVVFQAQELQTALLLMNGTEAQGCVNGIASFMPDAINQEVSAYNDCSADALPSLLRMYYAWAKQRKSYMAAYQRALTGIDVCAKTYPNSDDLDRLKACVEALSTDYFQTANATIQTLYPSPAMSYFQQVVVECASLASSVVVQKGTLFLKMLLDCSALDPNIDPVLYAQELDSWKGYNDTLASQIVEAQNIDQDKVRALEAEMISYYQLQRSALEKYVVESRGFEFYLDKVHGYLSDYYNTLVETAADNPGDSDCVADARIALDVIANTSAFNSLNCDIAIVSNTTNLISAVNNDFSYLNAQLPIIGNVAILKCFLQGYIFAPSTIVDCFNLVFNDFNINYDDYQVDIVKDVAVLEGYEISFFNGSDFPCGNSSLKRTYLGAENVLYHLQRCLYITSGTTYDVTTISSITTAETSTQKTTAEPGTTHSVTIPAAGTTPVGTSTSAPAINTDRRRWLLE</sequence>
<gene>
    <name evidence="2" type="ORF">g.28322</name>
</gene>
<feature type="compositionally biased region" description="Low complexity" evidence="1">
    <location>
        <begin position="495"/>
        <end position="504"/>
    </location>
</feature>
<proteinExistence type="predicted"/>
<protein>
    <submittedName>
        <fullName evidence="2">Uncharacterized protein</fullName>
    </submittedName>
</protein>
<feature type="region of interest" description="Disordered" evidence="1">
    <location>
        <begin position="495"/>
        <end position="528"/>
    </location>
</feature>
<accession>A0A1B6GHL0</accession>
<name>A0A1B6GHL0_9HEMI</name>